<dbReference type="PROSITE" id="PS50937">
    <property type="entry name" value="HTH_MERR_2"/>
    <property type="match status" value="1"/>
</dbReference>
<keyword evidence="1" id="KW-0238">DNA-binding</keyword>
<dbReference type="PANTHER" id="PTHR30204:SF93">
    <property type="entry name" value="HTH MERR-TYPE DOMAIN-CONTAINING PROTEIN"/>
    <property type="match status" value="1"/>
</dbReference>
<dbReference type="Pfam" id="PF13411">
    <property type="entry name" value="MerR_1"/>
    <property type="match status" value="1"/>
</dbReference>
<comment type="caution">
    <text evidence="3">The sequence shown here is derived from an EMBL/GenBank/DDBJ whole genome shotgun (WGS) entry which is preliminary data.</text>
</comment>
<dbReference type="SMART" id="SM00422">
    <property type="entry name" value="HTH_MERR"/>
    <property type="match status" value="1"/>
</dbReference>
<dbReference type="Gene3D" id="1.10.1660.10">
    <property type="match status" value="1"/>
</dbReference>
<sequence>MHDDQLYPIGDVARRTGLSVSAVRFYADAGVVPPTGHTDAGHRLYDVGAIARLELVRTLRELGAGLDDVRRLLTDETTLHDLATAHLALVEGQLRHLRARRAVLRTIVNQHTATERVALMHDLVSLSDDDRDRLLDGFWDEVTDGLTVHPSFAEQLHRMRPTLPEEPTTEQLQAWIELADLVRDDAFRRSVRRFFHDAFSSPGAMEVTTPAMMGLIEAHRLVEVEAWEAQRAGLPPDSPRAREIAERLLGSLAALTAETAGQPLDEDGLAEPRRSVVAPDHTSAPHRHAEQAITGFTDLLGAYVSLMATIGGTPQPDPEEARESERWVAAALGAAGSPGEDAPGR</sequence>
<evidence type="ECO:0000259" key="2">
    <source>
        <dbReference type="PROSITE" id="PS50937"/>
    </source>
</evidence>
<dbReference type="PANTHER" id="PTHR30204">
    <property type="entry name" value="REDOX-CYCLING DRUG-SENSING TRANSCRIPTIONAL ACTIVATOR SOXR"/>
    <property type="match status" value="1"/>
</dbReference>
<accession>A0ABW1P8B4</accession>
<dbReference type="CDD" id="cd00592">
    <property type="entry name" value="HTH_MerR-like"/>
    <property type="match status" value="1"/>
</dbReference>
<dbReference type="InterPro" id="IPR000551">
    <property type="entry name" value="MerR-type_HTH_dom"/>
</dbReference>
<keyword evidence="4" id="KW-1185">Reference proteome</keyword>
<evidence type="ECO:0000313" key="4">
    <source>
        <dbReference type="Proteomes" id="UP001596220"/>
    </source>
</evidence>
<dbReference type="PRINTS" id="PR00040">
    <property type="entry name" value="HTHMERR"/>
</dbReference>
<dbReference type="SUPFAM" id="SSF46955">
    <property type="entry name" value="Putative DNA-binding domain"/>
    <property type="match status" value="1"/>
</dbReference>
<dbReference type="InterPro" id="IPR009061">
    <property type="entry name" value="DNA-bd_dom_put_sf"/>
</dbReference>
<name>A0ABW1P8B4_9PSEU</name>
<evidence type="ECO:0000313" key="3">
    <source>
        <dbReference type="EMBL" id="MFC6091325.1"/>
    </source>
</evidence>
<dbReference type="RefSeq" id="WP_380637525.1">
    <property type="nucleotide sequence ID" value="NZ_JBHSQO010000017.1"/>
</dbReference>
<reference evidence="4" key="1">
    <citation type="journal article" date="2019" name="Int. J. Syst. Evol. Microbiol.">
        <title>The Global Catalogue of Microorganisms (GCM) 10K type strain sequencing project: providing services to taxonomists for standard genome sequencing and annotation.</title>
        <authorList>
            <consortium name="The Broad Institute Genomics Platform"/>
            <consortium name="The Broad Institute Genome Sequencing Center for Infectious Disease"/>
            <person name="Wu L."/>
            <person name="Ma J."/>
        </authorList>
    </citation>
    <scope>NUCLEOTIDE SEQUENCE [LARGE SCALE GENOMIC DNA]</scope>
    <source>
        <strain evidence="4">CGMCC 4.7246</strain>
    </source>
</reference>
<feature type="domain" description="HTH merR-type" evidence="2">
    <location>
        <begin position="6"/>
        <end position="75"/>
    </location>
</feature>
<dbReference type="InterPro" id="IPR047057">
    <property type="entry name" value="MerR_fam"/>
</dbReference>
<dbReference type="EMBL" id="JBHSQO010000017">
    <property type="protein sequence ID" value="MFC6091325.1"/>
    <property type="molecule type" value="Genomic_DNA"/>
</dbReference>
<protein>
    <submittedName>
        <fullName evidence="3">MerR family transcriptional regulator</fullName>
    </submittedName>
</protein>
<evidence type="ECO:0000256" key="1">
    <source>
        <dbReference type="ARBA" id="ARBA00023125"/>
    </source>
</evidence>
<proteinExistence type="predicted"/>
<dbReference type="Proteomes" id="UP001596220">
    <property type="component" value="Unassembled WGS sequence"/>
</dbReference>
<organism evidence="3 4">
    <name type="scientific">Saccharothrix lopnurensis</name>
    <dbReference type="NCBI Taxonomy" id="1670621"/>
    <lineage>
        <taxon>Bacteria</taxon>
        <taxon>Bacillati</taxon>
        <taxon>Actinomycetota</taxon>
        <taxon>Actinomycetes</taxon>
        <taxon>Pseudonocardiales</taxon>
        <taxon>Pseudonocardiaceae</taxon>
        <taxon>Saccharothrix</taxon>
    </lineage>
</organism>
<gene>
    <name evidence="3" type="ORF">ACFP3R_18775</name>
</gene>